<evidence type="ECO:0000313" key="2">
    <source>
        <dbReference type="Proteomes" id="UP000077339"/>
    </source>
</evidence>
<reference evidence="1 2" key="1">
    <citation type="submission" date="2014-02" db="EMBL/GenBank/DDBJ databases">
        <title>Kosmotoga genome sequencing.</title>
        <authorList>
            <person name="Pollo S.M."/>
            <person name="Charchuk R."/>
            <person name="Nesbo C.L."/>
        </authorList>
    </citation>
    <scope>NUCLEOTIDE SEQUENCE [LARGE SCALE GENOMIC DNA]</scope>
    <source>
        <strain evidence="1 2">S304</strain>
    </source>
</reference>
<evidence type="ECO:0000313" key="1">
    <source>
        <dbReference type="EMBL" id="OAA30419.1"/>
    </source>
</evidence>
<proteinExistence type="predicted"/>
<dbReference type="AlphaFoldDB" id="A0A176K134"/>
<dbReference type="Pfam" id="PF16258">
    <property type="entry name" value="DUF4912"/>
    <property type="match status" value="1"/>
</dbReference>
<sequence>MDQNKLKEFLDSSPSIQEIRKFAKMLGLRIRRTMKKRDLLKLLKKELEMVKSVSSTTSKQHESKEQHPSLPMDFDIPDSYGKDKLVLLPVNPKWVYAYWDFSSGLIQRLLAEKPVLRLHDVTNIIFNGKNAHRTKEIQISSFAGNWYFNVDLSDADYLAEIGYYKSGEFFPLLRSNLVRTPSDHPKFGKTEKWIDLSARKAREVVVSDDEKSFYEKNIGVPVTSFMNPSSEEFVKYLGDHISGGAKHE</sequence>
<organism evidence="1 2">
    <name type="scientific">Kosmotoga arenicorallina S304</name>
    <dbReference type="NCBI Taxonomy" id="1453497"/>
    <lineage>
        <taxon>Bacteria</taxon>
        <taxon>Thermotogati</taxon>
        <taxon>Thermotogota</taxon>
        <taxon>Thermotogae</taxon>
        <taxon>Kosmotogales</taxon>
        <taxon>Kosmotogaceae</taxon>
        <taxon>Kosmotoga</taxon>
    </lineage>
</organism>
<keyword evidence="2" id="KW-1185">Reference proteome</keyword>
<dbReference type="STRING" id="1453497.AT15_10295"/>
<evidence type="ECO:0008006" key="3">
    <source>
        <dbReference type="Google" id="ProtNLM"/>
    </source>
</evidence>
<dbReference type="OrthoDB" id="9812700at2"/>
<accession>A0A176K134</accession>
<name>A0A176K134_9BACT</name>
<protein>
    <recommendedName>
        <fullName evidence="3">DUF4912 domain-containing protein</fullName>
    </recommendedName>
</protein>
<comment type="caution">
    <text evidence="1">The sequence shown here is derived from an EMBL/GenBank/DDBJ whole genome shotgun (WGS) entry which is preliminary data.</text>
</comment>
<dbReference type="RefSeq" id="WP_068347511.1">
    <property type="nucleotide sequence ID" value="NZ_JFHK01000009.1"/>
</dbReference>
<dbReference type="EMBL" id="JFHK01000009">
    <property type="protein sequence ID" value="OAA30419.1"/>
    <property type="molecule type" value="Genomic_DNA"/>
</dbReference>
<dbReference type="PATRIC" id="fig|1453497.3.peg.2033"/>
<gene>
    <name evidence="1" type="ORF">AT15_10295</name>
</gene>
<dbReference type="Proteomes" id="UP000077339">
    <property type="component" value="Unassembled WGS sequence"/>
</dbReference>
<dbReference type="InterPro" id="IPR032585">
    <property type="entry name" value="DUF4912"/>
</dbReference>